<dbReference type="Proteomes" id="UP000790377">
    <property type="component" value="Unassembled WGS sequence"/>
</dbReference>
<proteinExistence type="predicted"/>
<keyword evidence="2" id="KW-1185">Reference proteome</keyword>
<sequence length="424" mass="48798">MAGVSLKSRGDNFAVDLIARNIFKAVNRFEEMFSRAPVYDVIFSALSQRSILHSSQTCRLVCGAAQQYQRRAFSIHRHLFRFFDDTPGFRSLQARTGTLISGSNALQFFDRTFYPESDLDLYVHPGHVREVLDWLVKTEHYEFIPRPRQPDDYRRLAPDNWDGTQRPTLVQPDNDPLDMEPYAMKGVKGVYTFSKATGSIPSDGEEKLVVQVMETKTNPLEAILNFHLSCVMNIIAFDAAYSLYPRATFCERSALQMREPGDGEHALAMAKYSIRGWTLLSKVLPTNKLFKPYKMRSVGDSFTWTIPLDITGVQLRPALTPNSKIFTWDPVVHNSWKLKYGRTKMYADYRPVVSTRFRYNYLATDEDLFKAMSAFLTAQVLLFSPAEKDNWTWWDYIVPMCREQVVKSHDPVEATTDALYFMSI</sequence>
<evidence type="ECO:0000313" key="1">
    <source>
        <dbReference type="EMBL" id="KAH7916548.1"/>
    </source>
</evidence>
<gene>
    <name evidence="1" type="ORF">BJ138DRAFT_1139306</name>
</gene>
<evidence type="ECO:0000313" key="2">
    <source>
        <dbReference type="Proteomes" id="UP000790377"/>
    </source>
</evidence>
<accession>A0ACB8AUM7</accession>
<comment type="caution">
    <text evidence="1">The sequence shown here is derived from an EMBL/GenBank/DDBJ whole genome shotgun (WGS) entry which is preliminary data.</text>
</comment>
<dbReference type="EMBL" id="MU267590">
    <property type="protein sequence ID" value="KAH7916548.1"/>
    <property type="molecule type" value="Genomic_DNA"/>
</dbReference>
<name>A0ACB8AUM7_9AGAM</name>
<reference evidence="1" key="1">
    <citation type="journal article" date="2021" name="New Phytol.">
        <title>Evolutionary innovations through gain and loss of genes in the ectomycorrhizal Boletales.</title>
        <authorList>
            <person name="Wu G."/>
            <person name="Miyauchi S."/>
            <person name="Morin E."/>
            <person name="Kuo A."/>
            <person name="Drula E."/>
            <person name="Varga T."/>
            <person name="Kohler A."/>
            <person name="Feng B."/>
            <person name="Cao Y."/>
            <person name="Lipzen A."/>
            <person name="Daum C."/>
            <person name="Hundley H."/>
            <person name="Pangilinan J."/>
            <person name="Johnson J."/>
            <person name="Barry K."/>
            <person name="LaButti K."/>
            <person name="Ng V."/>
            <person name="Ahrendt S."/>
            <person name="Min B."/>
            <person name="Choi I.G."/>
            <person name="Park H."/>
            <person name="Plett J.M."/>
            <person name="Magnuson J."/>
            <person name="Spatafora J.W."/>
            <person name="Nagy L.G."/>
            <person name="Henrissat B."/>
            <person name="Grigoriev I.V."/>
            <person name="Yang Z.L."/>
            <person name="Xu J."/>
            <person name="Martin F.M."/>
        </authorList>
    </citation>
    <scope>NUCLEOTIDE SEQUENCE</scope>
    <source>
        <strain evidence="1">ATCC 28755</strain>
    </source>
</reference>
<protein>
    <submittedName>
        <fullName evidence="1">Uncharacterized protein</fullName>
    </submittedName>
</protein>
<organism evidence="1 2">
    <name type="scientific">Hygrophoropsis aurantiaca</name>
    <dbReference type="NCBI Taxonomy" id="72124"/>
    <lineage>
        <taxon>Eukaryota</taxon>
        <taxon>Fungi</taxon>
        <taxon>Dikarya</taxon>
        <taxon>Basidiomycota</taxon>
        <taxon>Agaricomycotina</taxon>
        <taxon>Agaricomycetes</taxon>
        <taxon>Agaricomycetidae</taxon>
        <taxon>Boletales</taxon>
        <taxon>Coniophorineae</taxon>
        <taxon>Hygrophoropsidaceae</taxon>
        <taxon>Hygrophoropsis</taxon>
    </lineage>
</organism>